<reference evidence="2" key="1">
    <citation type="journal article" date="2020" name="Stud. Mycol.">
        <title>101 Dothideomycetes genomes: a test case for predicting lifestyles and emergence of pathogens.</title>
        <authorList>
            <person name="Haridas S."/>
            <person name="Albert R."/>
            <person name="Binder M."/>
            <person name="Bloem J."/>
            <person name="Labutti K."/>
            <person name="Salamov A."/>
            <person name="Andreopoulos B."/>
            <person name="Baker S."/>
            <person name="Barry K."/>
            <person name="Bills G."/>
            <person name="Bluhm B."/>
            <person name="Cannon C."/>
            <person name="Castanera R."/>
            <person name="Culley D."/>
            <person name="Daum C."/>
            <person name="Ezra D."/>
            <person name="Gonzalez J."/>
            <person name="Henrissat B."/>
            <person name="Kuo A."/>
            <person name="Liang C."/>
            <person name="Lipzen A."/>
            <person name="Lutzoni F."/>
            <person name="Magnuson J."/>
            <person name="Mondo S."/>
            <person name="Nolan M."/>
            <person name="Ohm R."/>
            <person name="Pangilinan J."/>
            <person name="Park H.-J."/>
            <person name="Ramirez L."/>
            <person name="Alfaro M."/>
            <person name="Sun H."/>
            <person name="Tritt A."/>
            <person name="Yoshinaga Y."/>
            <person name="Zwiers L.-H."/>
            <person name="Turgeon B."/>
            <person name="Goodwin S."/>
            <person name="Spatafora J."/>
            <person name="Crous P."/>
            <person name="Grigoriev I."/>
        </authorList>
    </citation>
    <scope>NUCLEOTIDE SEQUENCE</scope>
    <source>
        <strain evidence="2">CBS 473.64</strain>
    </source>
</reference>
<dbReference type="Proteomes" id="UP000799753">
    <property type="component" value="Unassembled WGS sequence"/>
</dbReference>
<evidence type="ECO:0000313" key="2">
    <source>
        <dbReference type="EMBL" id="KAF2634719.1"/>
    </source>
</evidence>
<evidence type="ECO:0000313" key="3">
    <source>
        <dbReference type="Proteomes" id="UP000799753"/>
    </source>
</evidence>
<name>A0A6A6RGW4_9PLEO</name>
<feature type="compositionally biased region" description="Basic and acidic residues" evidence="1">
    <location>
        <begin position="53"/>
        <end position="71"/>
    </location>
</feature>
<evidence type="ECO:0000256" key="1">
    <source>
        <dbReference type="SAM" id="MobiDB-lite"/>
    </source>
</evidence>
<gene>
    <name evidence="2" type="ORF">P280DRAFT_538303</name>
</gene>
<dbReference type="AlphaFoldDB" id="A0A6A6RGW4"/>
<feature type="region of interest" description="Disordered" evidence="1">
    <location>
        <begin position="283"/>
        <end position="304"/>
    </location>
</feature>
<feature type="region of interest" description="Disordered" evidence="1">
    <location>
        <begin position="49"/>
        <end position="71"/>
    </location>
</feature>
<sequence>MDPSPNPFALLDTQSSMPPPAPKNPLGGESEVGPRLSILNYAILPVGTTKSKRTNDTGKNEGQPDLRTMSEGDRKWLTQGSANVSIFNGNHWICNVPKALFVLASTKAGLLINAHDEIHLQADTNRSGVHRICLYIKEVANWKGDTPRRMAATTVHIDLVTHGAAVLLGLDMYTVHMHNWYIAGWKHDMASYEALDAICGLPPFLDPDQKAFRTVVQSLARHVRENSVPDKDVFTKYLATKAGLQTAIQEANTKHANWLRHQEREAQASKVSDQRLQQVAERRKKEAAEAGAKAQRDRQLEASIKEKMKTCGKKFTFEESRYWTRTRGKRPPTGR</sequence>
<dbReference type="EMBL" id="MU006815">
    <property type="protein sequence ID" value="KAF2634719.1"/>
    <property type="molecule type" value="Genomic_DNA"/>
</dbReference>
<protein>
    <submittedName>
        <fullName evidence="2">Uncharacterized protein</fullName>
    </submittedName>
</protein>
<keyword evidence="3" id="KW-1185">Reference proteome</keyword>
<accession>A0A6A6RGW4</accession>
<organism evidence="2 3">
    <name type="scientific">Massarina eburnea CBS 473.64</name>
    <dbReference type="NCBI Taxonomy" id="1395130"/>
    <lineage>
        <taxon>Eukaryota</taxon>
        <taxon>Fungi</taxon>
        <taxon>Dikarya</taxon>
        <taxon>Ascomycota</taxon>
        <taxon>Pezizomycotina</taxon>
        <taxon>Dothideomycetes</taxon>
        <taxon>Pleosporomycetidae</taxon>
        <taxon>Pleosporales</taxon>
        <taxon>Massarineae</taxon>
        <taxon>Massarinaceae</taxon>
        <taxon>Massarina</taxon>
    </lineage>
</organism>
<dbReference type="OrthoDB" id="3762311at2759"/>
<proteinExistence type="predicted"/>
<feature type="region of interest" description="Disordered" evidence="1">
    <location>
        <begin position="1"/>
        <end position="32"/>
    </location>
</feature>